<proteinExistence type="predicted"/>
<dbReference type="RefSeq" id="WP_380032372.1">
    <property type="nucleotide sequence ID" value="NZ_JBHSHB010000008.1"/>
</dbReference>
<dbReference type="EMBL" id="JBHSHB010000008">
    <property type="protein sequence ID" value="MFC4689661.1"/>
    <property type="molecule type" value="Genomic_DNA"/>
</dbReference>
<evidence type="ECO:0000313" key="1">
    <source>
        <dbReference type="EMBL" id="MFC4689661.1"/>
    </source>
</evidence>
<evidence type="ECO:0000313" key="2">
    <source>
        <dbReference type="Proteomes" id="UP001595878"/>
    </source>
</evidence>
<gene>
    <name evidence="1" type="ORF">ACFO5T_04390</name>
</gene>
<accession>A0ABV9L762</accession>
<sequence length="193" mass="22721">MKYITVLFLFISVSVFGQRLQQGQKLWSASNPLEIANFKMKINDTENEALYSQFSMSYQVSGFSFLSKNFNQKILNIFLGEASWINETILENQQAQLAFQQLQFDLSEVYTRKFRKQALIEKKKVLKGFDHLQVISNKLMSEFSQERALLIKETESGRNTQKLSEWKERIQGKLNDLNEFRYENKKKIKIARP</sequence>
<organism evidence="1 2">
    <name type="scientific">Dokdonia genika</name>
    <dbReference type="NCBI Taxonomy" id="308113"/>
    <lineage>
        <taxon>Bacteria</taxon>
        <taxon>Pseudomonadati</taxon>
        <taxon>Bacteroidota</taxon>
        <taxon>Flavobacteriia</taxon>
        <taxon>Flavobacteriales</taxon>
        <taxon>Flavobacteriaceae</taxon>
        <taxon>Dokdonia</taxon>
    </lineage>
</organism>
<protein>
    <submittedName>
        <fullName evidence="1">Uncharacterized protein</fullName>
    </submittedName>
</protein>
<comment type="caution">
    <text evidence="1">The sequence shown here is derived from an EMBL/GenBank/DDBJ whole genome shotgun (WGS) entry which is preliminary data.</text>
</comment>
<keyword evidence="2" id="KW-1185">Reference proteome</keyword>
<name>A0ABV9L762_9FLAO</name>
<dbReference type="Proteomes" id="UP001595878">
    <property type="component" value="Unassembled WGS sequence"/>
</dbReference>
<reference evidence="2" key="1">
    <citation type="journal article" date="2019" name="Int. J. Syst. Evol. Microbiol.">
        <title>The Global Catalogue of Microorganisms (GCM) 10K type strain sequencing project: providing services to taxonomists for standard genome sequencing and annotation.</title>
        <authorList>
            <consortium name="The Broad Institute Genomics Platform"/>
            <consortium name="The Broad Institute Genome Sequencing Center for Infectious Disease"/>
            <person name="Wu L."/>
            <person name="Ma J."/>
        </authorList>
    </citation>
    <scope>NUCLEOTIDE SEQUENCE [LARGE SCALE GENOMIC DNA]</scope>
    <source>
        <strain evidence="2">CGMCC 4.7427</strain>
    </source>
</reference>